<dbReference type="Pfam" id="PF25144">
    <property type="entry name" value="Zn_ribbon_IFT122"/>
    <property type="match status" value="1"/>
</dbReference>
<dbReference type="GO" id="GO:0061512">
    <property type="term" value="P:protein localization to cilium"/>
    <property type="evidence" value="ECO:0007669"/>
    <property type="project" value="TreeGrafter"/>
</dbReference>
<evidence type="ECO:0000256" key="2">
    <source>
        <dbReference type="ARBA" id="ARBA00022737"/>
    </source>
</evidence>
<dbReference type="GO" id="GO:1905515">
    <property type="term" value="P:non-motile cilium assembly"/>
    <property type="evidence" value="ECO:0007669"/>
    <property type="project" value="TreeGrafter"/>
</dbReference>
<dbReference type="InterPro" id="IPR056838">
    <property type="entry name" value="Zn_ribbon_IFT122"/>
</dbReference>
<accession>A0A914R2E3</accession>
<feature type="domain" description="IFT122 zinc ribbon" evidence="3">
    <location>
        <begin position="87"/>
        <end position="128"/>
    </location>
</feature>
<protein>
    <recommendedName>
        <fullName evidence="3">IFT122 zinc ribbon domain-containing protein</fullName>
    </recommendedName>
</protein>
<dbReference type="GO" id="GO:0030991">
    <property type="term" value="C:intraciliary transport particle A"/>
    <property type="evidence" value="ECO:0007669"/>
    <property type="project" value="TreeGrafter"/>
</dbReference>
<proteinExistence type="predicted"/>
<keyword evidence="4" id="KW-1185">Reference proteome</keyword>
<name>A0A914R2E3_9BILA</name>
<dbReference type="PANTHER" id="PTHR12764">
    <property type="entry name" value="WD REPEAT DOMAIN-RELATED"/>
    <property type="match status" value="1"/>
</dbReference>
<dbReference type="Proteomes" id="UP000887578">
    <property type="component" value="Unplaced"/>
</dbReference>
<dbReference type="GO" id="GO:0035721">
    <property type="term" value="P:intraciliary retrograde transport"/>
    <property type="evidence" value="ECO:0007669"/>
    <property type="project" value="TreeGrafter"/>
</dbReference>
<evidence type="ECO:0000256" key="1">
    <source>
        <dbReference type="ARBA" id="ARBA00022574"/>
    </source>
</evidence>
<dbReference type="GO" id="GO:0097730">
    <property type="term" value="C:non-motile cilium"/>
    <property type="evidence" value="ECO:0007669"/>
    <property type="project" value="TreeGrafter"/>
</dbReference>
<sequence>MNEPFTDKPQDTLFNMARFLAFVKPVEKMSRVNVLYTIAKIGRSHGAYQSARQALEQMRNLIIPYQYQNLVDIASLEIRATPFSDTEELTPVCYRCGANNPIMGGNECIHCESEFVYSFSTFEVLPLIEFGISEKITDEEAVNMIEAEPPVNSSYSNPFRSKGSWIQLNEQQLINLDRNQVFICKYPPPLRYRFYYNMITEINLSKCSVCNKFYQMDEFEMALLQFVINQETTQPPSSSTVQPPQNGSSSILHDVEGVAKRVFELTFNGLLGIVTKVSHIILDEKPVNHTTITPLTTLHPTDSQEKSIDTVLHDNGDDELTGPVVVLTENATSTPSHKTRTTRVK</sequence>
<evidence type="ECO:0000259" key="3">
    <source>
        <dbReference type="Pfam" id="PF25144"/>
    </source>
</evidence>
<organism evidence="4 5">
    <name type="scientific">Panagrolaimus davidi</name>
    <dbReference type="NCBI Taxonomy" id="227884"/>
    <lineage>
        <taxon>Eukaryota</taxon>
        <taxon>Metazoa</taxon>
        <taxon>Ecdysozoa</taxon>
        <taxon>Nematoda</taxon>
        <taxon>Chromadorea</taxon>
        <taxon>Rhabditida</taxon>
        <taxon>Tylenchina</taxon>
        <taxon>Panagrolaimomorpha</taxon>
        <taxon>Panagrolaimoidea</taxon>
        <taxon>Panagrolaimidae</taxon>
        <taxon>Panagrolaimus</taxon>
    </lineage>
</organism>
<reference evidence="5" key="1">
    <citation type="submission" date="2022-11" db="UniProtKB">
        <authorList>
            <consortium name="WormBaseParasite"/>
        </authorList>
    </citation>
    <scope>IDENTIFICATION</scope>
</reference>
<dbReference type="AlphaFoldDB" id="A0A914R2E3"/>
<dbReference type="InterPro" id="IPR039857">
    <property type="entry name" value="Ift122/121"/>
</dbReference>
<keyword evidence="2" id="KW-0677">Repeat</keyword>
<evidence type="ECO:0000313" key="4">
    <source>
        <dbReference type="Proteomes" id="UP000887578"/>
    </source>
</evidence>
<dbReference type="WBParaSite" id="PDA_v2.g5584.t1">
    <property type="protein sequence ID" value="PDA_v2.g5584.t1"/>
    <property type="gene ID" value="PDA_v2.g5584"/>
</dbReference>
<dbReference type="PANTHER" id="PTHR12764:SF4">
    <property type="entry name" value="INTRAFLAGELLAR TRANSPORT PROTEIN 122 HOMOLOG"/>
    <property type="match status" value="1"/>
</dbReference>
<keyword evidence="1" id="KW-0853">WD repeat</keyword>
<evidence type="ECO:0000313" key="5">
    <source>
        <dbReference type="WBParaSite" id="PDA_v2.g5584.t1"/>
    </source>
</evidence>